<gene>
    <name evidence="8" type="ORF">CWN49_31970</name>
</gene>
<dbReference type="GO" id="GO:0003677">
    <property type="term" value="F:DNA binding"/>
    <property type="evidence" value="ECO:0007669"/>
    <property type="project" value="UniProtKB-UniRule"/>
</dbReference>
<reference evidence="8 9" key="2">
    <citation type="submission" date="2018-01" db="EMBL/GenBank/DDBJ databases">
        <title>Genomic study of Klebsiella pneumoniae.</title>
        <authorList>
            <person name="Yang Y."/>
            <person name="Bicalho R."/>
        </authorList>
    </citation>
    <scope>NUCLEOTIDE SEQUENCE [LARGE SCALE GENOMIC DNA]</scope>
    <source>
        <strain evidence="8 9">A10</strain>
    </source>
</reference>
<dbReference type="SUPFAM" id="SSF56349">
    <property type="entry name" value="DNA breaking-rejoining enzymes"/>
    <property type="match status" value="1"/>
</dbReference>
<evidence type="ECO:0000313" key="9">
    <source>
        <dbReference type="Proteomes" id="UP000234667"/>
    </source>
</evidence>
<dbReference type="PANTHER" id="PTHR30629">
    <property type="entry name" value="PROPHAGE INTEGRASE"/>
    <property type="match status" value="1"/>
</dbReference>
<dbReference type="Proteomes" id="UP000234667">
    <property type="component" value="Unassembled WGS sequence"/>
</dbReference>
<dbReference type="AlphaFoldDB" id="A0A2J5P7L1"/>
<dbReference type="InterPro" id="IPR011010">
    <property type="entry name" value="DNA_brk_join_enz"/>
</dbReference>
<evidence type="ECO:0000259" key="6">
    <source>
        <dbReference type="PROSITE" id="PS51898"/>
    </source>
</evidence>
<organism evidence="8 9">
    <name type="scientific">Klebsiella michiganensis</name>
    <dbReference type="NCBI Taxonomy" id="1134687"/>
    <lineage>
        <taxon>Bacteria</taxon>
        <taxon>Pseudomonadati</taxon>
        <taxon>Pseudomonadota</taxon>
        <taxon>Gammaproteobacteria</taxon>
        <taxon>Enterobacterales</taxon>
        <taxon>Enterobacteriaceae</taxon>
        <taxon>Klebsiella/Raoultella group</taxon>
        <taxon>Klebsiella</taxon>
    </lineage>
</organism>
<dbReference type="InterPro" id="IPR044068">
    <property type="entry name" value="CB"/>
</dbReference>
<dbReference type="Pfam" id="PF00589">
    <property type="entry name" value="Phage_integrase"/>
    <property type="match status" value="1"/>
</dbReference>
<comment type="caution">
    <text evidence="8">The sequence shown here is derived from an EMBL/GenBank/DDBJ whole genome shotgun (WGS) entry which is preliminary data.</text>
</comment>
<feature type="domain" description="Tyr recombinase" evidence="6">
    <location>
        <begin position="137"/>
        <end position="234"/>
    </location>
</feature>
<keyword evidence="2" id="KW-0229">DNA integration</keyword>
<dbReference type="PANTHER" id="PTHR30629:SF2">
    <property type="entry name" value="PROPHAGE INTEGRASE INTS-RELATED"/>
    <property type="match status" value="1"/>
</dbReference>
<evidence type="ECO:0000256" key="2">
    <source>
        <dbReference type="ARBA" id="ARBA00022908"/>
    </source>
</evidence>
<protein>
    <submittedName>
        <fullName evidence="8">Integrase</fullName>
    </submittedName>
</protein>
<keyword evidence="3 5" id="KW-0238">DNA-binding</keyword>
<dbReference type="GO" id="GO:0006310">
    <property type="term" value="P:DNA recombination"/>
    <property type="evidence" value="ECO:0007669"/>
    <property type="project" value="UniProtKB-KW"/>
</dbReference>
<dbReference type="InterPro" id="IPR053876">
    <property type="entry name" value="Phage_int_M"/>
</dbReference>
<dbReference type="EMBL" id="PIDR01001628">
    <property type="protein sequence ID" value="PLO61979.1"/>
    <property type="molecule type" value="Genomic_DNA"/>
</dbReference>
<keyword evidence="4" id="KW-0233">DNA recombination</keyword>
<dbReference type="PROSITE" id="PS51898">
    <property type="entry name" value="TYR_RECOMBINASE"/>
    <property type="match status" value="1"/>
</dbReference>
<feature type="non-terminal residue" evidence="8">
    <location>
        <position position="234"/>
    </location>
</feature>
<dbReference type="Gene3D" id="1.10.150.130">
    <property type="match status" value="1"/>
</dbReference>
<dbReference type="InterPro" id="IPR013762">
    <property type="entry name" value="Integrase-like_cat_sf"/>
</dbReference>
<reference evidence="8 9" key="1">
    <citation type="submission" date="2017-11" db="EMBL/GenBank/DDBJ databases">
        <authorList>
            <person name="Han C.G."/>
        </authorList>
    </citation>
    <scope>NUCLEOTIDE SEQUENCE [LARGE SCALE GENOMIC DNA]</scope>
    <source>
        <strain evidence="8 9">A10</strain>
    </source>
</reference>
<feature type="domain" description="Core-binding (CB)" evidence="7">
    <location>
        <begin position="35"/>
        <end position="114"/>
    </location>
</feature>
<dbReference type="Pfam" id="PF22022">
    <property type="entry name" value="Phage_int_M"/>
    <property type="match status" value="1"/>
</dbReference>
<dbReference type="InterPro" id="IPR010998">
    <property type="entry name" value="Integrase_recombinase_N"/>
</dbReference>
<proteinExistence type="inferred from homology"/>
<evidence type="ECO:0000256" key="1">
    <source>
        <dbReference type="ARBA" id="ARBA00008857"/>
    </source>
</evidence>
<evidence type="ECO:0000256" key="3">
    <source>
        <dbReference type="ARBA" id="ARBA00023125"/>
    </source>
</evidence>
<evidence type="ECO:0000259" key="7">
    <source>
        <dbReference type="PROSITE" id="PS51900"/>
    </source>
</evidence>
<evidence type="ECO:0000256" key="4">
    <source>
        <dbReference type="ARBA" id="ARBA00023172"/>
    </source>
</evidence>
<sequence>MDFSFQQARKQVADGVSPTQARQLDKIRKVNDVSNTFKLIAKEWLQMKDWAEITKTRRLDMLERVVFPAIGKLPIREVTPHHILRILQETAKRGAPTVAAEARRTVSSVFELAVATLRADSDPVRPVRKALPANKTQHKQALNPQQIGKLLNCFDNSRGSYQVNYCMWLMWWTLTRPAEATEAEWTEFDLDNALWTIPAARMKARREHVIPLPSQAIKMLRTLQGLTGHRQHLF</sequence>
<dbReference type="Gene3D" id="1.10.443.10">
    <property type="entry name" value="Intergrase catalytic core"/>
    <property type="match status" value="1"/>
</dbReference>
<name>A0A2J5P7L1_9ENTR</name>
<dbReference type="InterPro" id="IPR050808">
    <property type="entry name" value="Phage_Integrase"/>
</dbReference>
<evidence type="ECO:0000313" key="8">
    <source>
        <dbReference type="EMBL" id="PLO61979.1"/>
    </source>
</evidence>
<dbReference type="PROSITE" id="PS51900">
    <property type="entry name" value="CB"/>
    <property type="match status" value="1"/>
</dbReference>
<comment type="similarity">
    <text evidence="1">Belongs to the 'phage' integrase family.</text>
</comment>
<accession>A0A2J5P7L1</accession>
<dbReference type="GO" id="GO:0015074">
    <property type="term" value="P:DNA integration"/>
    <property type="evidence" value="ECO:0007669"/>
    <property type="project" value="UniProtKB-KW"/>
</dbReference>
<dbReference type="InterPro" id="IPR002104">
    <property type="entry name" value="Integrase_catalytic"/>
</dbReference>
<evidence type="ECO:0000256" key="5">
    <source>
        <dbReference type="PROSITE-ProRule" id="PRU01248"/>
    </source>
</evidence>